<dbReference type="Pfam" id="PF13620">
    <property type="entry name" value="CarboxypepD_reg"/>
    <property type="match status" value="1"/>
</dbReference>
<evidence type="ECO:0000256" key="2">
    <source>
        <dbReference type="SAM" id="SignalP"/>
    </source>
</evidence>
<dbReference type="SUPFAM" id="SSF49265">
    <property type="entry name" value="Fibronectin type III"/>
    <property type="match status" value="1"/>
</dbReference>
<dbReference type="AlphaFoldDB" id="A0A0G1ARG1"/>
<comment type="caution">
    <text evidence="4">The sequence shown here is derived from an EMBL/GenBank/DDBJ whole genome shotgun (WGS) entry which is preliminary data.</text>
</comment>
<keyword evidence="2" id="KW-0732">Signal</keyword>
<evidence type="ECO:0000259" key="3">
    <source>
        <dbReference type="PROSITE" id="PS50853"/>
    </source>
</evidence>
<feature type="chain" id="PRO_5002536056" description="Fibronectin type-III domain-containing protein" evidence="2">
    <location>
        <begin position="29"/>
        <end position="312"/>
    </location>
</feature>
<dbReference type="CDD" id="cd00063">
    <property type="entry name" value="FN3"/>
    <property type="match status" value="1"/>
</dbReference>
<dbReference type="EMBL" id="LCCU01000024">
    <property type="protein sequence ID" value="KKS36656.1"/>
    <property type="molecule type" value="Genomic_DNA"/>
</dbReference>
<dbReference type="Gene3D" id="2.60.40.10">
    <property type="entry name" value="Immunoglobulins"/>
    <property type="match status" value="1"/>
</dbReference>
<dbReference type="SUPFAM" id="SSF49452">
    <property type="entry name" value="Starch-binding domain-like"/>
    <property type="match status" value="1"/>
</dbReference>
<dbReference type="GO" id="GO:0030246">
    <property type="term" value="F:carbohydrate binding"/>
    <property type="evidence" value="ECO:0007669"/>
    <property type="project" value="InterPro"/>
</dbReference>
<feature type="signal peptide" evidence="2">
    <location>
        <begin position="1"/>
        <end position="28"/>
    </location>
</feature>
<dbReference type="Gene3D" id="2.60.40.1120">
    <property type="entry name" value="Carboxypeptidase-like, regulatory domain"/>
    <property type="match status" value="1"/>
</dbReference>
<feature type="transmembrane region" description="Helical" evidence="1">
    <location>
        <begin position="282"/>
        <end position="300"/>
    </location>
</feature>
<keyword evidence="1" id="KW-0472">Membrane</keyword>
<evidence type="ECO:0000313" key="5">
    <source>
        <dbReference type="Proteomes" id="UP000033847"/>
    </source>
</evidence>
<evidence type="ECO:0000313" key="4">
    <source>
        <dbReference type="EMBL" id="KKS36656.1"/>
    </source>
</evidence>
<dbReference type="PROSITE" id="PS50853">
    <property type="entry name" value="FN3"/>
    <property type="match status" value="1"/>
</dbReference>
<feature type="domain" description="Fibronectin type-III" evidence="3">
    <location>
        <begin position="58"/>
        <end position="153"/>
    </location>
</feature>
<dbReference type="InterPro" id="IPR003961">
    <property type="entry name" value="FN3_dom"/>
</dbReference>
<dbReference type="Pfam" id="PF00041">
    <property type="entry name" value="fn3"/>
    <property type="match status" value="1"/>
</dbReference>
<organism evidence="4 5">
    <name type="scientific">candidate division WWE3 bacterium GW2011_GWF1_42_14</name>
    <dbReference type="NCBI Taxonomy" id="1619138"/>
    <lineage>
        <taxon>Bacteria</taxon>
        <taxon>Katanobacteria</taxon>
    </lineage>
</organism>
<proteinExistence type="predicted"/>
<dbReference type="InterPro" id="IPR013783">
    <property type="entry name" value="Ig-like_fold"/>
</dbReference>
<dbReference type="InterPro" id="IPR036116">
    <property type="entry name" value="FN3_sf"/>
</dbReference>
<name>A0A0G1ARG1_UNCKA</name>
<dbReference type="Proteomes" id="UP000033847">
    <property type="component" value="Unassembled WGS sequence"/>
</dbReference>
<protein>
    <recommendedName>
        <fullName evidence="3">Fibronectin type-III domain-containing protein</fullName>
    </recommendedName>
</protein>
<gene>
    <name evidence="4" type="ORF">UV00_C0024G0011</name>
</gene>
<evidence type="ECO:0000256" key="1">
    <source>
        <dbReference type="SAM" id="Phobius"/>
    </source>
</evidence>
<sequence length="312" mass="34036">MQRKHKPNSTVLLFLSLFLLGSTSLVSASTYGEDVYGGDLYSGTEATEEDGECSRDYPRGEIRITSVSSGDTHLKLVFEGIEAEFNEFEVRWGTNASLIKDSSNSKTFGNRNTRSYVIEDLEPSTLYFLKVRALNGCAEGDWSETVKGRTLDVAGENIVSNTEIVEQTVTAKEPEESEQSAQTPQITDTVALHTLKVRVADVQGNPVAGVSVSITEADIMGVTNNEGLVFFDNIPSGWYEISAQASGVEGVQSVNLNEEGSSVIEVTIQVTSVAAPTLPKPSYIWLVGIPPLFFIIFLLARKFSKKKEQAIF</sequence>
<keyword evidence="1" id="KW-0812">Transmembrane</keyword>
<dbReference type="InterPro" id="IPR013784">
    <property type="entry name" value="Carb-bd-like_fold"/>
</dbReference>
<keyword evidence="1" id="KW-1133">Transmembrane helix</keyword>
<accession>A0A0G1ARG1</accession>
<reference evidence="4 5" key="1">
    <citation type="journal article" date="2015" name="Nature">
        <title>rRNA introns, odd ribosomes, and small enigmatic genomes across a large radiation of phyla.</title>
        <authorList>
            <person name="Brown C.T."/>
            <person name="Hug L.A."/>
            <person name="Thomas B.C."/>
            <person name="Sharon I."/>
            <person name="Castelle C.J."/>
            <person name="Singh A."/>
            <person name="Wilkins M.J."/>
            <person name="Williams K.H."/>
            <person name="Banfield J.F."/>
        </authorList>
    </citation>
    <scope>NUCLEOTIDE SEQUENCE [LARGE SCALE GENOMIC DNA]</scope>
</reference>